<dbReference type="Proteomes" id="UP001597059">
    <property type="component" value="Unassembled WGS sequence"/>
</dbReference>
<evidence type="ECO:0000313" key="1">
    <source>
        <dbReference type="EMBL" id="MFD1383512.1"/>
    </source>
</evidence>
<evidence type="ECO:0000313" key="2">
    <source>
        <dbReference type="Proteomes" id="UP001597059"/>
    </source>
</evidence>
<proteinExistence type="predicted"/>
<sequence>MLDALGLSAFFSQNAAKNGIGVLTFGFAQNWCKRDRSGAKEVEEGFDDLGKKLSS</sequence>
<name>A0ABW4B0E0_9GAMM</name>
<protein>
    <submittedName>
        <fullName evidence="1">Uncharacterized protein</fullName>
    </submittedName>
</protein>
<organism evidence="1 2">
    <name type="scientific">Rhodanobacter aciditrophus</name>
    <dbReference type="NCBI Taxonomy" id="1623218"/>
    <lineage>
        <taxon>Bacteria</taxon>
        <taxon>Pseudomonadati</taxon>
        <taxon>Pseudomonadota</taxon>
        <taxon>Gammaproteobacteria</taxon>
        <taxon>Lysobacterales</taxon>
        <taxon>Rhodanobacteraceae</taxon>
        <taxon>Rhodanobacter</taxon>
    </lineage>
</organism>
<gene>
    <name evidence="1" type="ORF">ACFQ45_09050</name>
</gene>
<reference evidence="2" key="1">
    <citation type="journal article" date="2019" name="Int. J. Syst. Evol. Microbiol.">
        <title>The Global Catalogue of Microorganisms (GCM) 10K type strain sequencing project: providing services to taxonomists for standard genome sequencing and annotation.</title>
        <authorList>
            <consortium name="The Broad Institute Genomics Platform"/>
            <consortium name="The Broad Institute Genome Sequencing Center for Infectious Disease"/>
            <person name="Wu L."/>
            <person name="Ma J."/>
        </authorList>
    </citation>
    <scope>NUCLEOTIDE SEQUENCE [LARGE SCALE GENOMIC DNA]</scope>
    <source>
        <strain evidence="2">JCM 30774</strain>
    </source>
</reference>
<accession>A0ABW4B0E0</accession>
<comment type="caution">
    <text evidence="1">The sequence shown here is derived from an EMBL/GenBank/DDBJ whole genome shotgun (WGS) entry which is preliminary data.</text>
</comment>
<dbReference type="RefSeq" id="WP_377366858.1">
    <property type="nucleotide sequence ID" value="NZ_JBHTMN010000011.1"/>
</dbReference>
<dbReference type="EMBL" id="JBHTMN010000011">
    <property type="protein sequence ID" value="MFD1383512.1"/>
    <property type="molecule type" value="Genomic_DNA"/>
</dbReference>
<keyword evidence="2" id="KW-1185">Reference proteome</keyword>